<sequence length="629" mass="70653">MARGLLKPRSTETSPLLSPSIYCADLNTRQTMADGDAIAAEGLAEEREEFGSTISQCTTDLPPQSAGHPLPETSNGNPSLPYELIDPIFRMTQPLPHEYSPSVALGPRNPWMVGLRTKKALTLVCKAWSGPATAFLYEDVVIRRMGQICALADTLLHSEHGRNLAQLVQSIRLEDCIVLRHCADSVRRSLYHVLGRCSALTSFTYHPTSPSMWPFDVDRDPRGRESPEFNIDPLWLLGFGRPNLGNSLAHLLQHSLRTLDLDLSGIRNGEHFIGPLYAMLSNASCVTTIVLNSFELRWRRDEWLLSAPPLKFPALETLHIRPQDALICDWMINRWEMPQLKSLTYRSEIDPIEFLEVHGSKLSYAYFGCAAHTLPQLSRLLPVIEHLTLPLLFELEELTVNSATLRYLDIMRESYPTFSDYRRVTFASDAHIPALKRVRLLGYGAWDVAAQYPRLIHPELLPVDVDGPETPQARPKGQNTEPHNANKEPWEDWVAGGVIHRVHGEVLRQKWWGVAHDPWWCPVYVFPRFQYQLGMDVDVDDDDSSYVCSASSSESSDVNAETLGEDAVDLDEDSWNSEETSSDRSEDTGSVDDKQLDQETVLRMFRAGLAGDLMVVDEAQAEGSVSHDS</sequence>
<gene>
    <name evidence="2" type="ORF">K466DRAFT_664485</name>
</gene>
<evidence type="ECO:0000256" key="1">
    <source>
        <dbReference type="SAM" id="MobiDB-lite"/>
    </source>
</evidence>
<dbReference type="EMBL" id="ML211252">
    <property type="protein sequence ID" value="TFK85459.1"/>
    <property type="molecule type" value="Genomic_DNA"/>
</dbReference>
<dbReference type="InParanoid" id="A0A5C3P983"/>
<feature type="compositionally biased region" description="Basic and acidic residues" evidence="1">
    <location>
        <begin position="581"/>
        <end position="596"/>
    </location>
</feature>
<proteinExistence type="predicted"/>
<feature type="region of interest" description="Disordered" evidence="1">
    <location>
        <begin position="466"/>
        <end position="490"/>
    </location>
</feature>
<reference evidence="2 3" key="1">
    <citation type="journal article" date="2019" name="Nat. Ecol. Evol.">
        <title>Megaphylogeny resolves global patterns of mushroom evolution.</title>
        <authorList>
            <person name="Varga T."/>
            <person name="Krizsan K."/>
            <person name="Foldi C."/>
            <person name="Dima B."/>
            <person name="Sanchez-Garcia M."/>
            <person name="Sanchez-Ramirez S."/>
            <person name="Szollosi G.J."/>
            <person name="Szarkandi J.G."/>
            <person name="Papp V."/>
            <person name="Albert L."/>
            <person name="Andreopoulos W."/>
            <person name="Angelini C."/>
            <person name="Antonin V."/>
            <person name="Barry K.W."/>
            <person name="Bougher N.L."/>
            <person name="Buchanan P."/>
            <person name="Buyck B."/>
            <person name="Bense V."/>
            <person name="Catcheside P."/>
            <person name="Chovatia M."/>
            <person name="Cooper J."/>
            <person name="Damon W."/>
            <person name="Desjardin D."/>
            <person name="Finy P."/>
            <person name="Geml J."/>
            <person name="Haridas S."/>
            <person name="Hughes K."/>
            <person name="Justo A."/>
            <person name="Karasinski D."/>
            <person name="Kautmanova I."/>
            <person name="Kiss B."/>
            <person name="Kocsube S."/>
            <person name="Kotiranta H."/>
            <person name="LaButti K.M."/>
            <person name="Lechner B.E."/>
            <person name="Liimatainen K."/>
            <person name="Lipzen A."/>
            <person name="Lukacs Z."/>
            <person name="Mihaltcheva S."/>
            <person name="Morgado L.N."/>
            <person name="Niskanen T."/>
            <person name="Noordeloos M.E."/>
            <person name="Ohm R.A."/>
            <person name="Ortiz-Santana B."/>
            <person name="Ovrebo C."/>
            <person name="Racz N."/>
            <person name="Riley R."/>
            <person name="Savchenko A."/>
            <person name="Shiryaev A."/>
            <person name="Soop K."/>
            <person name="Spirin V."/>
            <person name="Szebenyi C."/>
            <person name="Tomsovsky M."/>
            <person name="Tulloss R.E."/>
            <person name="Uehling J."/>
            <person name="Grigoriev I.V."/>
            <person name="Vagvolgyi C."/>
            <person name="Papp T."/>
            <person name="Martin F.M."/>
            <person name="Miettinen O."/>
            <person name="Hibbett D.S."/>
            <person name="Nagy L.G."/>
        </authorList>
    </citation>
    <scope>NUCLEOTIDE SEQUENCE [LARGE SCALE GENOMIC DNA]</scope>
    <source>
        <strain evidence="2 3">HHB13444</strain>
    </source>
</reference>
<feature type="compositionally biased region" description="Acidic residues" evidence="1">
    <location>
        <begin position="563"/>
        <end position="576"/>
    </location>
</feature>
<feature type="compositionally biased region" description="Low complexity" evidence="1">
    <location>
        <begin position="546"/>
        <end position="558"/>
    </location>
</feature>
<evidence type="ECO:0000313" key="2">
    <source>
        <dbReference type="EMBL" id="TFK85459.1"/>
    </source>
</evidence>
<protein>
    <submittedName>
        <fullName evidence="2">Uncharacterized protein</fullName>
    </submittedName>
</protein>
<accession>A0A5C3P983</accession>
<organism evidence="2 3">
    <name type="scientific">Polyporus arcularius HHB13444</name>
    <dbReference type="NCBI Taxonomy" id="1314778"/>
    <lineage>
        <taxon>Eukaryota</taxon>
        <taxon>Fungi</taxon>
        <taxon>Dikarya</taxon>
        <taxon>Basidiomycota</taxon>
        <taxon>Agaricomycotina</taxon>
        <taxon>Agaricomycetes</taxon>
        <taxon>Polyporales</taxon>
        <taxon>Polyporaceae</taxon>
        <taxon>Polyporus</taxon>
    </lineage>
</organism>
<feature type="region of interest" description="Disordered" evidence="1">
    <location>
        <begin position="49"/>
        <end position="77"/>
    </location>
</feature>
<feature type="compositionally biased region" description="Polar residues" evidence="1">
    <location>
        <begin position="52"/>
        <end position="62"/>
    </location>
</feature>
<dbReference type="AlphaFoldDB" id="A0A5C3P983"/>
<evidence type="ECO:0000313" key="3">
    <source>
        <dbReference type="Proteomes" id="UP000308197"/>
    </source>
</evidence>
<feature type="region of interest" description="Disordered" evidence="1">
    <location>
        <begin position="546"/>
        <end position="596"/>
    </location>
</feature>
<keyword evidence="3" id="KW-1185">Reference proteome</keyword>
<dbReference type="Proteomes" id="UP000308197">
    <property type="component" value="Unassembled WGS sequence"/>
</dbReference>
<name>A0A5C3P983_9APHY</name>